<dbReference type="InterPro" id="IPR011992">
    <property type="entry name" value="EF-hand-dom_pair"/>
</dbReference>
<evidence type="ECO:0000256" key="2">
    <source>
        <dbReference type="SAM" id="Coils"/>
    </source>
</evidence>
<dbReference type="InterPro" id="IPR002818">
    <property type="entry name" value="DJ-1/PfpI"/>
</dbReference>
<evidence type="ECO:0000313" key="6">
    <source>
        <dbReference type="Proteomes" id="UP001642464"/>
    </source>
</evidence>
<dbReference type="Gene3D" id="1.10.238.10">
    <property type="entry name" value="EF-hand"/>
    <property type="match status" value="2"/>
</dbReference>
<name>A0ABP0NCI7_9DINO</name>
<accession>A0ABP0NCI7</accession>
<evidence type="ECO:0000313" key="5">
    <source>
        <dbReference type="EMBL" id="CAK9061098.1"/>
    </source>
</evidence>
<dbReference type="EMBL" id="CAXAMM010027558">
    <property type="protein sequence ID" value="CAK9061098.1"/>
    <property type="molecule type" value="Genomic_DNA"/>
</dbReference>
<gene>
    <name evidence="5" type="ORF">SCF082_LOCUS32067</name>
</gene>
<keyword evidence="1" id="KW-0106">Calcium</keyword>
<dbReference type="Proteomes" id="UP001642464">
    <property type="component" value="Unassembled WGS sequence"/>
</dbReference>
<dbReference type="PROSITE" id="PS00018">
    <property type="entry name" value="EF_HAND_1"/>
    <property type="match status" value="2"/>
</dbReference>
<dbReference type="PANTHER" id="PTHR48094">
    <property type="entry name" value="PROTEIN/NUCLEIC ACID DEGLYCASE DJ-1-RELATED"/>
    <property type="match status" value="1"/>
</dbReference>
<proteinExistence type="predicted"/>
<evidence type="ECO:0000256" key="1">
    <source>
        <dbReference type="ARBA" id="ARBA00022837"/>
    </source>
</evidence>
<feature type="coiled-coil region" evidence="2">
    <location>
        <begin position="451"/>
        <end position="478"/>
    </location>
</feature>
<dbReference type="InterPro" id="IPR050325">
    <property type="entry name" value="Prot/Nucl_acid_deglycase"/>
</dbReference>
<reference evidence="5 6" key="1">
    <citation type="submission" date="2024-02" db="EMBL/GenBank/DDBJ databases">
        <authorList>
            <person name="Chen Y."/>
            <person name="Shah S."/>
            <person name="Dougan E. K."/>
            <person name="Thang M."/>
            <person name="Chan C."/>
        </authorList>
    </citation>
    <scope>NUCLEOTIDE SEQUENCE [LARGE SCALE GENOMIC DNA]</scope>
</reference>
<feature type="region of interest" description="Disordered" evidence="3">
    <location>
        <begin position="193"/>
        <end position="215"/>
    </location>
</feature>
<dbReference type="InterPro" id="IPR006287">
    <property type="entry name" value="DJ-1"/>
</dbReference>
<dbReference type="CDD" id="cd00051">
    <property type="entry name" value="EFh"/>
    <property type="match status" value="1"/>
</dbReference>
<feature type="domain" description="EF-hand" evidence="4">
    <location>
        <begin position="602"/>
        <end position="637"/>
    </location>
</feature>
<dbReference type="InterPro" id="IPR018247">
    <property type="entry name" value="EF_Hand_1_Ca_BS"/>
</dbReference>
<keyword evidence="2" id="KW-0175">Coiled coil</keyword>
<protein>
    <submittedName>
        <fullName evidence="5">Protein DJ-1 homolog B (AtDJ1B)</fullName>
    </submittedName>
</protein>
<feature type="domain" description="EF-hand" evidence="4">
    <location>
        <begin position="371"/>
        <end position="406"/>
    </location>
</feature>
<dbReference type="Pfam" id="PF01965">
    <property type="entry name" value="DJ-1_PfpI"/>
    <property type="match status" value="1"/>
</dbReference>
<dbReference type="CDD" id="cd03135">
    <property type="entry name" value="GATase1_DJ-1"/>
    <property type="match status" value="1"/>
</dbReference>
<dbReference type="PROSITE" id="PS50222">
    <property type="entry name" value="EF_HAND_2"/>
    <property type="match status" value="2"/>
</dbReference>
<dbReference type="SMART" id="SM00054">
    <property type="entry name" value="EFh"/>
    <property type="match status" value="3"/>
</dbReference>
<dbReference type="PANTHER" id="PTHR48094:SF12">
    <property type="entry name" value="PARKINSON DISEASE PROTEIN 7 HOMOLOG"/>
    <property type="match status" value="1"/>
</dbReference>
<evidence type="ECO:0000256" key="3">
    <source>
        <dbReference type="SAM" id="MobiDB-lite"/>
    </source>
</evidence>
<dbReference type="InterPro" id="IPR002048">
    <property type="entry name" value="EF_hand_dom"/>
</dbReference>
<comment type="caution">
    <text evidence="5">The sequence shown here is derived from an EMBL/GenBank/DDBJ whole genome shotgun (WGS) entry which is preliminary data.</text>
</comment>
<sequence>MGKLFPELQPRESLCERLQQPVLRAHAAAQRGHPKAVQAVVLPAIEKVKVEKVRRPPVPRMSVRRELQLQVGETWALSTKSSSSWRRRRPMSPFSLGEAAYTKETLGFGVYRQCIDEEMAEHDAEVAAFAFHRMDCQRQAGMREREQAALWRKRRDAREPLYQVRWLFLPHVAKKPPTPLLDEEEDVPEMLMHEGEAPSGPPSRPPTPAGYWTNHAESHSQDLFGPDERTPLNHRVLERLKSRSHNMGAERNWRLTLMRKRQQREKAKKIMNSRPMTFMQDSEVNVHEFLSNIKPKEAQAYQAMLRQMCSNRKVDQADLQMVLSDLGFRPRTPEEREALRKLLSQVDTLEVDFDQVVQQLIPSLRTQLADLRGPGLLDLFTEADEDQSGALSVEELLAVLQRSGFYPQMKEVVETLVEVIPGARNHQNMEGKLLLDRVSISHSYFRVVAPLLQEKAECQRLQRELQIAEELNLDAKEKELWQDNLLDIWEAFHSFCDDSSRLQVSRLPLILMDTELLPKHGSLRDLLKSMAEAELAKAEKGSAPAEMMDLRQCVKILSLIREKECQRVIDVFNQNDSDSTNGLSLDECKKCLDECGVKATDEESDFIIGLIDEYDLDESGELELKEFLRMVKFVTSRLRRRRKREHADLALKYGWGAEEFDWIRLNFMLADREMDGHIRDDEIAWTVEQLRSEWPHGDTSGILREMRLVSWNSSVSVDICGLLKVLNYVDIRMKHRQIGTILGLDKEAVDNFCSVWWSMHPESDTVAISTLVDVIKQLPGFPKKLAKLQEMINEARRELQLQVNGCPTTSTLLDARYGLVVADCAIEECKGQEWDAIALPGGMPGAETLRDSAVLIELLKEQSSKGKLFAAVCASPAVVFGSHGLLPEKATCYPNPKFKEVVGAAWQDAQAVMDGQVVTSQGPGTSIQFALKIAEKLCGKDKVLEVAKAMLVDYVA</sequence>
<evidence type="ECO:0000259" key="4">
    <source>
        <dbReference type="PROSITE" id="PS50222"/>
    </source>
</evidence>
<dbReference type="SUPFAM" id="SSF47473">
    <property type="entry name" value="EF-hand"/>
    <property type="match status" value="2"/>
</dbReference>
<keyword evidence="6" id="KW-1185">Reference proteome</keyword>
<dbReference type="NCBIfam" id="TIGR01383">
    <property type="entry name" value="not_thiJ"/>
    <property type="match status" value="1"/>
</dbReference>
<dbReference type="SUPFAM" id="SSF52317">
    <property type="entry name" value="Class I glutamine amidotransferase-like"/>
    <property type="match status" value="1"/>
</dbReference>
<dbReference type="Gene3D" id="3.40.50.880">
    <property type="match status" value="1"/>
</dbReference>
<dbReference type="InterPro" id="IPR029062">
    <property type="entry name" value="Class_I_gatase-like"/>
</dbReference>
<feature type="compositionally biased region" description="Pro residues" evidence="3">
    <location>
        <begin position="199"/>
        <end position="208"/>
    </location>
</feature>
<organism evidence="5 6">
    <name type="scientific">Durusdinium trenchii</name>
    <dbReference type="NCBI Taxonomy" id="1381693"/>
    <lineage>
        <taxon>Eukaryota</taxon>
        <taxon>Sar</taxon>
        <taxon>Alveolata</taxon>
        <taxon>Dinophyceae</taxon>
        <taxon>Suessiales</taxon>
        <taxon>Symbiodiniaceae</taxon>
        <taxon>Durusdinium</taxon>
    </lineage>
</organism>